<organism evidence="1 2">
    <name type="scientific">Persicobacter psychrovividus</name>
    <dbReference type="NCBI Taxonomy" id="387638"/>
    <lineage>
        <taxon>Bacteria</taxon>
        <taxon>Pseudomonadati</taxon>
        <taxon>Bacteroidota</taxon>
        <taxon>Cytophagia</taxon>
        <taxon>Cytophagales</taxon>
        <taxon>Persicobacteraceae</taxon>
        <taxon>Persicobacter</taxon>
    </lineage>
</organism>
<evidence type="ECO:0000313" key="2">
    <source>
        <dbReference type="Proteomes" id="UP001354989"/>
    </source>
</evidence>
<evidence type="ECO:0000313" key="1">
    <source>
        <dbReference type="EMBL" id="BDC99845.1"/>
    </source>
</evidence>
<keyword evidence="2" id="KW-1185">Reference proteome</keyword>
<dbReference type="EMBL" id="AP025292">
    <property type="protein sequence ID" value="BDC99845.1"/>
    <property type="molecule type" value="Genomic_DNA"/>
</dbReference>
<reference evidence="1 2" key="1">
    <citation type="submission" date="2021-12" db="EMBL/GenBank/DDBJ databases">
        <title>Genome sequencing of bacteria with rrn-lacking chromosome and rrn-plasmid.</title>
        <authorList>
            <person name="Anda M."/>
            <person name="Iwasaki W."/>
        </authorList>
    </citation>
    <scope>NUCLEOTIDE SEQUENCE [LARGE SCALE GENOMIC DNA]</scope>
    <source>
        <strain evidence="1 2">NBRC 101262</strain>
    </source>
</reference>
<gene>
    <name evidence="1" type="ORF">PEPS_21260</name>
</gene>
<sequence>MKMISPFFRYALTATMLTCGLMACEDKKSQQATQETTPKPHTLLQLKHVADSNWQVMMTSDSQKFNYLHRLVQEVEYSDHQDAPTTKKLHQLISTLQHSRYDRNGIADTEKVIVYDSISQLTIHQVIDYCADLPIFSTQPTMKALVEGIQEEDARTLKLRINYDMSAFDFNESLEQNPEAKLQPMPTFIQE</sequence>
<dbReference type="PROSITE" id="PS51257">
    <property type="entry name" value="PROKAR_LIPOPROTEIN"/>
    <property type="match status" value="1"/>
</dbReference>
<protein>
    <recommendedName>
        <fullName evidence="3">Lipoprotein</fullName>
    </recommendedName>
</protein>
<evidence type="ECO:0008006" key="3">
    <source>
        <dbReference type="Google" id="ProtNLM"/>
    </source>
</evidence>
<dbReference type="RefSeq" id="WP_338397038.1">
    <property type="nucleotide sequence ID" value="NZ_AP025292.1"/>
</dbReference>
<accession>A0ABM7VFW5</accession>
<proteinExistence type="predicted"/>
<name>A0ABM7VFW5_9BACT</name>
<dbReference type="Proteomes" id="UP001354989">
    <property type="component" value="Chromosome"/>
</dbReference>